<evidence type="ECO:0000313" key="2">
    <source>
        <dbReference type="Proteomes" id="UP000298324"/>
    </source>
</evidence>
<proteinExistence type="predicted"/>
<reference evidence="1 2" key="1">
    <citation type="journal article" date="2018" name="Environ. Microbiol.">
        <title>Novel energy conservation strategies and behaviour of Pelotomaculum schinkii driving syntrophic propionate catabolism.</title>
        <authorList>
            <person name="Hidalgo-Ahumada C.A.P."/>
            <person name="Nobu M.K."/>
            <person name="Narihiro T."/>
            <person name="Tamaki H."/>
            <person name="Liu W.T."/>
            <person name="Kamagata Y."/>
            <person name="Stams A.J.M."/>
            <person name="Imachi H."/>
            <person name="Sousa D.Z."/>
        </authorList>
    </citation>
    <scope>NUCLEOTIDE SEQUENCE [LARGE SCALE GENOMIC DNA]</scope>
    <source>
        <strain evidence="1 2">HH</strain>
    </source>
</reference>
<dbReference type="EMBL" id="QFGA01000003">
    <property type="protein sequence ID" value="TEB04717.1"/>
    <property type="molecule type" value="Genomic_DNA"/>
</dbReference>
<dbReference type="CDD" id="cd00156">
    <property type="entry name" value="REC"/>
    <property type="match status" value="1"/>
</dbReference>
<dbReference type="Gene3D" id="3.40.50.2300">
    <property type="match status" value="1"/>
</dbReference>
<protein>
    <submittedName>
        <fullName evidence="1">Response regulator receiver domain protein</fullName>
    </submittedName>
</protein>
<name>A0A4Y7R798_9FIRM</name>
<dbReference type="RefSeq" id="WP_190259052.1">
    <property type="nucleotide sequence ID" value="NZ_QFGA01000003.1"/>
</dbReference>
<evidence type="ECO:0000313" key="1">
    <source>
        <dbReference type="EMBL" id="TEB04717.1"/>
    </source>
</evidence>
<dbReference type="Proteomes" id="UP000298324">
    <property type="component" value="Unassembled WGS sequence"/>
</dbReference>
<organism evidence="1 2">
    <name type="scientific">Pelotomaculum schinkii</name>
    <dbReference type="NCBI Taxonomy" id="78350"/>
    <lineage>
        <taxon>Bacteria</taxon>
        <taxon>Bacillati</taxon>
        <taxon>Bacillota</taxon>
        <taxon>Clostridia</taxon>
        <taxon>Eubacteriales</taxon>
        <taxon>Desulfotomaculaceae</taxon>
        <taxon>Pelotomaculum</taxon>
    </lineage>
</organism>
<gene>
    <name evidence="1" type="ORF">Psch_03479</name>
</gene>
<dbReference type="SUPFAM" id="SSF52172">
    <property type="entry name" value="CheY-like"/>
    <property type="match status" value="1"/>
</dbReference>
<accession>A0A4Y7R798</accession>
<dbReference type="InterPro" id="IPR011006">
    <property type="entry name" value="CheY-like_superfamily"/>
</dbReference>
<keyword evidence="2" id="KW-1185">Reference proteome</keyword>
<sequence>MKKVLLAVEQNLAEEILANILTIEPYNDSREWKFDTCPDAGQLIKESVPDVLVLSRNLPGMDSFKLLEKVKKRFDKAHIVLLVWSINERSRAYMKKAEGLGLRNFVKGGLPGERPYMFTVALQKNCDEVTGMGPVQLEERQEMDQPEEARTPIPTGGRKKTVAALAYGGTWQSEKISMSNCKGIAEMRKRAKTVDMILISSRVKDAERCVKSLRTAGVIVPVVGVGPYRLELINAGATGCVEEVDDALKFLV</sequence>
<dbReference type="AlphaFoldDB" id="A0A4Y7R798"/>
<comment type="caution">
    <text evidence="1">The sequence shown here is derived from an EMBL/GenBank/DDBJ whole genome shotgun (WGS) entry which is preliminary data.</text>
</comment>